<name>A0AAD2K7F6_9AGAR</name>
<evidence type="ECO:0008006" key="5">
    <source>
        <dbReference type="Google" id="ProtNLM"/>
    </source>
</evidence>
<dbReference type="PANTHER" id="PTHR24320">
    <property type="entry name" value="RETINOL DEHYDROGENASE"/>
    <property type="match status" value="1"/>
</dbReference>
<evidence type="ECO:0000313" key="3">
    <source>
        <dbReference type="EMBL" id="CAK5283286.1"/>
    </source>
</evidence>
<keyword evidence="4" id="KW-1185">Reference proteome</keyword>
<dbReference type="Pfam" id="PF00106">
    <property type="entry name" value="adh_short"/>
    <property type="match status" value="1"/>
</dbReference>
<dbReference type="Gene3D" id="3.40.50.720">
    <property type="entry name" value="NAD(P)-binding Rossmann-like Domain"/>
    <property type="match status" value="1"/>
</dbReference>
<dbReference type="SUPFAM" id="SSF51735">
    <property type="entry name" value="NAD(P)-binding Rossmann-fold domains"/>
    <property type="match status" value="1"/>
</dbReference>
<accession>A0AAD2K7F6</accession>
<keyword evidence="2" id="KW-0560">Oxidoreductase</keyword>
<protein>
    <recommendedName>
        <fullName evidence="5">Short-chain dehydrogenase</fullName>
    </recommendedName>
</protein>
<dbReference type="AlphaFoldDB" id="A0AAD2K7F6"/>
<dbReference type="PANTHER" id="PTHR24320:SF283">
    <property type="entry name" value="RETINOL DEHYDROGENASE 11"/>
    <property type="match status" value="1"/>
</dbReference>
<evidence type="ECO:0000256" key="1">
    <source>
        <dbReference type="ARBA" id="ARBA00006484"/>
    </source>
</evidence>
<dbReference type="InterPro" id="IPR036291">
    <property type="entry name" value="NAD(P)-bd_dom_sf"/>
</dbReference>
<reference evidence="3" key="1">
    <citation type="submission" date="2023-11" db="EMBL/GenBank/DDBJ databases">
        <authorList>
            <person name="De Vega J J."/>
            <person name="De Vega J J."/>
        </authorList>
    </citation>
    <scope>NUCLEOTIDE SEQUENCE</scope>
</reference>
<comment type="caution">
    <text evidence="3">The sequence shown here is derived from an EMBL/GenBank/DDBJ whole genome shotgun (WGS) entry which is preliminary data.</text>
</comment>
<sequence length="244" mass="26205">IRTLALDLSSLKDVRRAAAEVNAYAEPIHILVNNAAATLGAFKLSPEGFENQLATDHLGPFLFTALIAPKILAARTETFTPRVIFVSSMGHVSGPVNLETLRKPDPALYDPFGTYGQAKTANILTAAELSRRSNGTIKSYSLHPGVIFTNLARREESAEISKEAGILLPDGTPNLEKYQWKSIPEGAATTVAAAFDPRLEDVPGAFLDDSKVSNDKLAPHAADSAAAAKLWDVTEELVGFKFAF</sequence>
<feature type="non-terminal residue" evidence="3">
    <location>
        <position position="1"/>
    </location>
</feature>
<dbReference type="Proteomes" id="UP001295794">
    <property type="component" value="Unassembled WGS sequence"/>
</dbReference>
<organism evidence="3 4">
    <name type="scientific">Mycena citricolor</name>
    <dbReference type="NCBI Taxonomy" id="2018698"/>
    <lineage>
        <taxon>Eukaryota</taxon>
        <taxon>Fungi</taxon>
        <taxon>Dikarya</taxon>
        <taxon>Basidiomycota</taxon>
        <taxon>Agaricomycotina</taxon>
        <taxon>Agaricomycetes</taxon>
        <taxon>Agaricomycetidae</taxon>
        <taxon>Agaricales</taxon>
        <taxon>Marasmiineae</taxon>
        <taxon>Mycenaceae</taxon>
        <taxon>Mycena</taxon>
    </lineage>
</organism>
<dbReference type="InterPro" id="IPR002347">
    <property type="entry name" value="SDR_fam"/>
</dbReference>
<evidence type="ECO:0000313" key="4">
    <source>
        <dbReference type="Proteomes" id="UP001295794"/>
    </source>
</evidence>
<dbReference type="EMBL" id="CAVNYO010000466">
    <property type="protein sequence ID" value="CAK5283286.1"/>
    <property type="molecule type" value="Genomic_DNA"/>
</dbReference>
<comment type="similarity">
    <text evidence="1">Belongs to the short-chain dehydrogenases/reductases (SDR) family.</text>
</comment>
<gene>
    <name evidence="3" type="ORF">MYCIT1_LOCUS35713</name>
</gene>
<proteinExistence type="inferred from homology"/>
<dbReference type="GO" id="GO:0016491">
    <property type="term" value="F:oxidoreductase activity"/>
    <property type="evidence" value="ECO:0007669"/>
    <property type="project" value="UniProtKB-KW"/>
</dbReference>
<evidence type="ECO:0000256" key="2">
    <source>
        <dbReference type="ARBA" id="ARBA00023002"/>
    </source>
</evidence>